<proteinExistence type="predicted"/>
<dbReference type="Proteomes" id="UP001196413">
    <property type="component" value="Unassembled WGS sequence"/>
</dbReference>
<organism evidence="1 2">
    <name type="scientific">Parelaphostrongylus tenuis</name>
    <name type="common">Meningeal worm</name>
    <dbReference type="NCBI Taxonomy" id="148309"/>
    <lineage>
        <taxon>Eukaryota</taxon>
        <taxon>Metazoa</taxon>
        <taxon>Ecdysozoa</taxon>
        <taxon>Nematoda</taxon>
        <taxon>Chromadorea</taxon>
        <taxon>Rhabditida</taxon>
        <taxon>Rhabditina</taxon>
        <taxon>Rhabditomorpha</taxon>
        <taxon>Strongyloidea</taxon>
        <taxon>Metastrongylidae</taxon>
        <taxon>Parelaphostrongylus</taxon>
    </lineage>
</organism>
<dbReference type="EMBL" id="JAHQIW010007245">
    <property type="protein sequence ID" value="KAJ1373260.1"/>
    <property type="molecule type" value="Genomic_DNA"/>
</dbReference>
<accession>A0AAD5RBS3</accession>
<protein>
    <submittedName>
        <fullName evidence="1">Uncharacterized protein</fullName>
    </submittedName>
</protein>
<evidence type="ECO:0000313" key="2">
    <source>
        <dbReference type="Proteomes" id="UP001196413"/>
    </source>
</evidence>
<evidence type="ECO:0000313" key="1">
    <source>
        <dbReference type="EMBL" id="KAJ1373260.1"/>
    </source>
</evidence>
<comment type="caution">
    <text evidence="1">The sequence shown here is derived from an EMBL/GenBank/DDBJ whole genome shotgun (WGS) entry which is preliminary data.</text>
</comment>
<dbReference type="AlphaFoldDB" id="A0AAD5RBS3"/>
<sequence length="345" mass="39525">MMMTTPTSMISDGGCMRSVDCVASNHTSILTTRQQPTRKIRRHHPNVKHEDLRIRHAVLPQVMPNETVHYKKEKTTCINDYRLQKQFGTLPPVQNHCTEKKMRSTTLMVRLQHSRECSSSVVVVFPQLNICRRYASVEQIVPNVPTPPPTDRQYHQTIVESAIQTDDSFDVETEQIVDQLACSAITKALESLQKDDEIEVLRGQATKTKNLLEELRNSTKYTIEEKDKMIYMLQREDELRQCQCLATQICRGIVMSSMAHWNEAPSLNDPQTKSIGVDTRMLRKRTLIDGVSTITGRPHADDESVEVENNVVSQQKMLIPLPSKYAIEQIGVKFLGFVYMKNIWK</sequence>
<name>A0AAD5RBS3_PARTN</name>
<gene>
    <name evidence="1" type="ORF">KIN20_035620</name>
</gene>
<reference evidence="1" key="1">
    <citation type="submission" date="2021-06" db="EMBL/GenBank/DDBJ databases">
        <title>Parelaphostrongylus tenuis whole genome reference sequence.</title>
        <authorList>
            <person name="Garwood T.J."/>
            <person name="Larsen P.A."/>
            <person name="Fountain-Jones N.M."/>
            <person name="Garbe J.R."/>
            <person name="Macchietto M.G."/>
            <person name="Kania S.A."/>
            <person name="Gerhold R.W."/>
            <person name="Richards J.E."/>
            <person name="Wolf T.M."/>
        </authorList>
    </citation>
    <scope>NUCLEOTIDE SEQUENCE</scope>
    <source>
        <strain evidence="1">MNPRO001-30</strain>
        <tissue evidence="1">Meninges</tissue>
    </source>
</reference>
<keyword evidence="2" id="KW-1185">Reference proteome</keyword>